<dbReference type="OrthoDB" id="249099at2759"/>
<dbReference type="CDD" id="cd04301">
    <property type="entry name" value="NAT_SF"/>
    <property type="match status" value="1"/>
</dbReference>
<name>A0A9P5Z5L7_9AGAR</name>
<dbReference type="InterPro" id="IPR044542">
    <property type="entry name" value="NAA30-like"/>
</dbReference>
<dbReference type="Gene3D" id="3.40.630.30">
    <property type="match status" value="1"/>
</dbReference>
<comment type="caution">
    <text evidence="5">The sequence shown here is derived from an EMBL/GenBank/DDBJ whole genome shotgun (WGS) entry which is preliminary data.</text>
</comment>
<proteinExistence type="inferred from homology"/>
<dbReference type="Pfam" id="PF00583">
    <property type="entry name" value="Acetyltransf_1"/>
    <property type="match status" value="1"/>
</dbReference>
<dbReference type="PANTHER" id="PTHR45896:SF1">
    <property type="entry name" value="N-ALPHA-ACETYLTRANSFERASE 30"/>
    <property type="match status" value="1"/>
</dbReference>
<protein>
    <submittedName>
        <fullName evidence="5">Acyl-CoA N-acyltransferase</fullName>
    </submittedName>
</protein>
<gene>
    <name evidence="5" type="ORF">BDN70DRAFT_763910</name>
</gene>
<evidence type="ECO:0000256" key="3">
    <source>
        <dbReference type="ARBA" id="ARBA00024025"/>
    </source>
</evidence>
<sequence length="163" mass="18360">MASIVYRPYRGEADLPLIMALVQSELSEPYVIYTFRYFLHQWSVLLAYPGDGGASADPVGVIVCKQSLHKDLVNRGYIAMLSVDKKWRKRGIASSLVQKSIQAMKVDGVDEIVLETEYDNFAALSLYESLGFIREKRLYRFYLNGKDAFRLVLAVPPSNDDGG</sequence>
<dbReference type="InterPro" id="IPR000182">
    <property type="entry name" value="GNAT_dom"/>
</dbReference>
<feature type="non-terminal residue" evidence="5">
    <location>
        <position position="163"/>
    </location>
</feature>
<evidence type="ECO:0000313" key="6">
    <source>
        <dbReference type="Proteomes" id="UP000807469"/>
    </source>
</evidence>
<dbReference type="InterPro" id="IPR016181">
    <property type="entry name" value="Acyl_CoA_acyltransferase"/>
</dbReference>
<dbReference type="GO" id="GO:0031417">
    <property type="term" value="C:NatC complex"/>
    <property type="evidence" value="ECO:0007669"/>
    <property type="project" value="TreeGrafter"/>
</dbReference>
<evidence type="ECO:0000256" key="1">
    <source>
        <dbReference type="ARBA" id="ARBA00022679"/>
    </source>
</evidence>
<evidence type="ECO:0000259" key="4">
    <source>
        <dbReference type="PROSITE" id="PS51186"/>
    </source>
</evidence>
<dbReference type="PANTHER" id="PTHR45896">
    <property type="entry name" value="N-ALPHA-ACETYLTRANSFERASE 30"/>
    <property type="match status" value="1"/>
</dbReference>
<evidence type="ECO:0000256" key="2">
    <source>
        <dbReference type="ARBA" id="ARBA00023315"/>
    </source>
</evidence>
<feature type="domain" description="N-acetyltransferase" evidence="4">
    <location>
        <begin position="4"/>
        <end position="156"/>
    </location>
</feature>
<reference evidence="5" key="1">
    <citation type="submission" date="2020-11" db="EMBL/GenBank/DDBJ databases">
        <authorList>
            <consortium name="DOE Joint Genome Institute"/>
            <person name="Ahrendt S."/>
            <person name="Riley R."/>
            <person name="Andreopoulos W."/>
            <person name="Labutti K."/>
            <person name="Pangilinan J."/>
            <person name="Ruiz-Duenas F.J."/>
            <person name="Barrasa J.M."/>
            <person name="Sanchez-Garcia M."/>
            <person name="Camarero S."/>
            <person name="Miyauchi S."/>
            <person name="Serrano A."/>
            <person name="Linde D."/>
            <person name="Babiker R."/>
            <person name="Drula E."/>
            <person name="Ayuso-Fernandez I."/>
            <person name="Pacheco R."/>
            <person name="Padilla G."/>
            <person name="Ferreira P."/>
            <person name="Barriuso J."/>
            <person name="Kellner H."/>
            <person name="Castanera R."/>
            <person name="Alfaro M."/>
            <person name="Ramirez L."/>
            <person name="Pisabarro A.G."/>
            <person name="Kuo A."/>
            <person name="Tritt A."/>
            <person name="Lipzen A."/>
            <person name="He G."/>
            <person name="Yan M."/>
            <person name="Ng V."/>
            <person name="Cullen D."/>
            <person name="Martin F."/>
            <person name="Rosso M.-N."/>
            <person name="Henrissat B."/>
            <person name="Hibbett D."/>
            <person name="Martinez A.T."/>
            <person name="Grigoriev I.V."/>
        </authorList>
    </citation>
    <scope>NUCLEOTIDE SEQUENCE</scope>
    <source>
        <strain evidence="5">CIRM-BRFM 674</strain>
    </source>
</reference>
<dbReference type="AlphaFoldDB" id="A0A9P5Z5L7"/>
<accession>A0A9P5Z5L7</accession>
<dbReference type="Proteomes" id="UP000807469">
    <property type="component" value="Unassembled WGS sequence"/>
</dbReference>
<evidence type="ECO:0000313" key="5">
    <source>
        <dbReference type="EMBL" id="KAF9480660.1"/>
    </source>
</evidence>
<dbReference type="SUPFAM" id="SSF55729">
    <property type="entry name" value="Acyl-CoA N-acyltransferases (Nat)"/>
    <property type="match status" value="1"/>
</dbReference>
<dbReference type="EMBL" id="MU155191">
    <property type="protein sequence ID" value="KAF9480660.1"/>
    <property type="molecule type" value="Genomic_DNA"/>
</dbReference>
<keyword evidence="2" id="KW-0012">Acyltransferase</keyword>
<keyword evidence="6" id="KW-1185">Reference proteome</keyword>
<dbReference type="GO" id="GO:0004596">
    <property type="term" value="F:protein-N-terminal amino-acid acetyltransferase activity"/>
    <property type="evidence" value="ECO:0007669"/>
    <property type="project" value="InterPro"/>
</dbReference>
<comment type="similarity">
    <text evidence="3">Belongs to the acetyltransferase family. MAK3 subfamily.</text>
</comment>
<organism evidence="5 6">
    <name type="scientific">Pholiota conissans</name>
    <dbReference type="NCBI Taxonomy" id="109636"/>
    <lineage>
        <taxon>Eukaryota</taxon>
        <taxon>Fungi</taxon>
        <taxon>Dikarya</taxon>
        <taxon>Basidiomycota</taxon>
        <taxon>Agaricomycotina</taxon>
        <taxon>Agaricomycetes</taxon>
        <taxon>Agaricomycetidae</taxon>
        <taxon>Agaricales</taxon>
        <taxon>Agaricineae</taxon>
        <taxon>Strophariaceae</taxon>
        <taxon>Pholiota</taxon>
    </lineage>
</organism>
<keyword evidence="1" id="KW-0808">Transferase</keyword>
<dbReference type="PROSITE" id="PS51186">
    <property type="entry name" value="GNAT"/>
    <property type="match status" value="1"/>
</dbReference>